<dbReference type="InterPro" id="IPR053737">
    <property type="entry name" value="Type_II_TA_Toxin"/>
</dbReference>
<dbReference type="KEGG" id="pard:DN92_03960"/>
<dbReference type="Proteomes" id="UP000501090">
    <property type="component" value="Chromosome"/>
</dbReference>
<evidence type="ECO:0000313" key="3">
    <source>
        <dbReference type="Proteomes" id="UP000501090"/>
    </source>
</evidence>
<evidence type="ECO:0000259" key="1">
    <source>
        <dbReference type="PROSITE" id="PS51459"/>
    </source>
</evidence>
<dbReference type="RefSeq" id="WP_173960035.1">
    <property type="nucleotide sequence ID" value="NZ_CBCSCC010000003.1"/>
</dbReference>
<accession>A0A6M9PQY8</accession>
<dbReference type="Pfam" id="PF02661">
    <property type="entry name" value="Fic"/>
    <property type="match status" value="1"/>
</dbReference>
<sequence length="121" mass="13822">MLFITMQDILLMHGVLINRFGGSPGLRDKAGLEAALMRPQSGYYPDVISQAAALFESLIVNHPFIDGNKRIAFAAMDTFLRINNKRLNTDSTEAYRQIMHMFKVQELKFDQVDAWLRTICK</sequence>
<gene>
    <name evidence="2" type="ORF">DN92_03960</name>
</gene>
<protein>
    <submittedName>
        <fullName evidence="2">Type II toxin-antitoxin system death-on-curing family toxin</fullName>
    </submittedName>
</protein>
<dbReference type="SUPFAM" id="SSF140931">
    <property type="entry name" value="Fic-like"/>
    <property type="match status" value="1"/>
</dbReference>
<keyword evidence="3" id="KW-1185">Reference proteome</keyword>
<dbReference type="Gene3D" id="1.20.120.1870">
    <property type="entry name" value="Fic/DOC protein, Fido domain"/>
    <property type="match status" value="1"/>
</dbReference>
<name>A0A6M9PQY8_9BURK</name>
<dbReference type="EMBL" id="CP028940">
    <property type="protein sequence ID" value="QKM60266.1"/>
    <property type="molecule type" value="Genomic_DNA"/>
</dbReference>
<organism evidence="2 3">
    <name type="scientific">Polynucleobacter arcticus</name>
    <dbReference type="NCBI Taxonomy" id="1743165"/>
    <lineage>
        <taxon>Bacteria</taxon>
        <taxon>Pseudomonadati</taxon>
        <taxon>Pseudomonadota</taxon>
        <taxon>Betaproteobacteria</taxon>
        <taxon>Burkholderiales</taxon>
        <taxon>Burkholderiaceae</taxon>
        <taxon>Polynucleobacter</taxon>
    </lineage>
</organism>
<dbReference type="PIRSF" id="PIRSF018297">
    <property type="entry name" value="Doc"/>
    <property type="match status" value="1"/>
</dbReference>
<evidence type="ECO:0000313" key="2">
    <source>
        <dbReference type="EMBL" id="QKM60266.1"/>
    </source>
</evidence>
<dbReference type="NCBIfam" id="TIGR01550">
    <property type="entry name" value="DOC_P1"/>
    <property type="match status" value="1"/>
</dbReference>
<feature type="domain" description="Fido" evidence="1">
    <location>
        <begin position="4"/>
        <end position="118"/>
    </location>
</feature>
<dbReference type="PROSITE" id="PS51459">
    <property type="entry name" value="FIDO"/>
    <property type="match status" value="1"/>
</dbReference>
<dbReference type="InterPro" id="IPR006440">
    <property type="entry name" value="Doc"/>
</dbReference>
<dbReference type="GO" id="GO:0016301">
    <property type="term" value="F:kinase activity"/>
    <property type="evidence" value="ECO:0007669"/>
    <property type="project" value="InterPro"/>
</dbReference>
<dbReference type="AlphaFoldDB" id="A0A6M9PQY8"/>
<dbReference type="InterPro" id="IPR036597">
    <property type="entry name" value="Fido-like_dom_sf"/>
</dbReference>
<dbReference type="PANTHER" id="PTHR39426">
    <property type="entry name" value="HOMOLOGY TO DEATH-ON-CURING PROTEIN OF PHAGE P1"/>
    <property type="match status" value="1"/>
</dbReference>
<dbReference type="PANTHER" id="PTHR39426:SF1">
    <property type="entry name" value="HOMOLOGY TO DEATH-ON-CURING PROTEIN OF PHAGE P1"/>
    <property type="match status" value="1"/>
</dbReference>
<proteinExistence type="predicted"/>
<reference evidence="2 3" key="1">
    <citation type="submission" date="2018-04" db="EMBL/GenBank/DDBJ databases">
        <title>Polynucleobacter sp. UK-Long2-W17 genome.</title>
        <authorList>
            <person name="Hahn M.W."/>
        </authorList>
    </citation>
    <scope>NUCLEOTIDE SEQUENCE [LARGE SCALE GENOMIC DNA]</scope>
    <source>
        <strain evidence="2 3">UK-Long2-W17</strain>
    </source>
</reference>
<dbReference type="InterPro" id="IPR003812">
    <property type="entry name" value="Fido"/>
</dbReference>